<dbReference type="EMBL" id="BMFV01000004">
    <property type="protein sequence ID" value="GGH77393.1"/>
    <property type="molecule type" value="Genomic_DNA"/>
</dbReference>
<gene>
    <name evidence="1" type="ORF">GCM10007096_09230</name>
</gene>
<accession>A0A8J2ZU44</accession>
<evidence type="ECO:0000313" key="2">
    <source>
        <dbReference type="Proteomes" id="UP000656813"/>
    </source>
</evidence>
<sequence length="232" mass="27204">MLNNSENHKKELRNSDLKNWKPLSVSEIKHVFSHLSVTWAIAGGWALDLYLGKKTRIHDDIDIVILRQDQPTVFHYLSKHWMLYKAENGEVDLWKEGEYLPSINDIWIRKSANDPWAFQLMFVDTLDSLWIYKRDRSIRRELEDVFLMTSDGIKYLKPEIQLLYKGGSSHIRAKDQHDFLTLLPSLTPQAKEWLRTALIKQIPSGHQWIDALKAEERDESQYGTADDKKNNS</sequence>
<proteinExistence type="predicted"/>
<keyword evidence="2" id="KW-1185">Reference proteome</keyword>
<name>A0A8J2ZU44_9BACL</name>
<evidence type="ECO:0008006" key="3">
    <source>
        <dbReference type="Google" id="ProtNLM"/>
    </source>
</evidence>
<dbReference type="AlphaFoldDB" id="A0A8J2ZU44"/>
<dbReference type="Gene3D" id="3.30.460.40">
    <property type="match status" value="1"/>
</dbReference>
<dbReference type="Pfam" id="PF10706">
    <property type="entry name" value="Aminoglyc_resit"/>
    <property type="match status" value="1"/>
</dbReference>
<reference evidence="1" key="2">
    <citation type="submission" date="2020-09" db="EMBL/GenBank/DDBJ databases">
        <authorList>
            <person name="Sun Q."/>
            <person name="Zhou Y."/>
        </authorList>
    </citation>
    <scope>NUCLEOTIDE SEQUENCE</scope>
    <source>
        <strain evidence="1">CGMCC 1.12777</strain>
    </source>
</reference>
<protein>
    <recommendedName>
        <fullName evidence="3">Aminoglycoside-2''-adenylyltransferase</fullName>
    </recommendedName>
</protein>
<evidence type="ECO:0000313" key="1">
    <source>
        <dbReference type="EMBL" id="GGH77393.1"/>
    </source>
</evidence>
<dbReference type="InterPro" id="IPR019646">
    <property type="entry name" value="Aminoglyc_AdlTrfase"/>
</dbReference>
<reference evidence="1" key="1">
    <citation type="journal article" date="2014" name="Int. J. Syst. Evol. Microbiol.">
        <title>Complete genome sequence of Corynebacterium casei LMG S-19264T (=DSM 44701T), isolated from a smear-ripened cheese.</title>
        <authorList>
            <consortium name="US DOE Joint Genome Institute (JGI-PGF)"/>
            <person name="Walter F."/>
            <person name="Albersmeier A."/>
            <person name="Kalinowski J."/>
            <person name="Ruckert C."/>
        </authorList>
    </citation>
    <scope>NUCLEOTIDE SEQUENCE</scope>
    <source>
        <strain evidence="1">CGMCC 1.12777</strain>
    </source>
</reference>
<dbReference type="Proteomes" id="UP000656813">
    <property type="component" value="Unassembled WGS sequence"/>
</dbReference>
<comment type="caution">
    <text evidence="1">The sequence shown here is derived from an EMBL/GenBank/DDBJ whole genome shotgun (WGS) entry which is preliminary data.</text>
</comment>
<organism evidence="1 2">
    <name type="scientific">Pullulanibacillus pueri</name>
    <dbReference type="NCBI Taxonomy" id="1437324"/>
    <lineage>
        <taxon>Bacteria</taxon>
        <taxon>Bacillati</taxon>
        <taxon>Bacillota</taxon>
        <taxon>Bacilli</taxon>
        <taxon>Bacillales</taxon>
        <taxon>Sporolactobacillaceae</taxon>
        <taxon>Pullulanibacillus</taxon>
    </lineage>
</organism>
<dbReference type="RefSeq" id="WP_188496217.1">
    <property type="nucleotide sequence ID" value="NZ_BMFV01000004.1"/>
</dbReference>